<keyword evidence="2" id="KW-0812">Transmembrane</keyword>
<dbReference type="KEGG" id="bpg:Bathy02g02530"/>
<dbReference type="OrthoDB" id="202590at2759"/>
<sequence>MRASAGELAANHHPLTKPKPSRRLKKAHSRTAAALRASSNDEASTSSSSSVKDTDKDVKDSIQSKAKRMWTRADRFHAHSVSGGLYSILGFDVMYEWCRNDYGAIFGGEMSKSALVGEATTLTTGVGDWSVAASISVLLATACALSGIPLAQNKGWRKQELSLRSIAFQLVMTWQLCRLNSGEALAPLDAIALYGCALPFVWHTLTYIYVFFVTKDDKRSVLLVWLGVLLFSLQLVPTALAIQHGDLLNLREGLPQMWEHSLFGLIWLLNWSTFGASLKARNVVDDVDFRKWFLIRPSALWMLMYVLDTTRYHPFSSVGDYAFTLAGALVA</sequence>
<feature type="region of interest" description="Disordered" evidence="1">
    <location>
        <begin position="1"/>
        <end position="59"/>
    </location>
</feature>
<feature type="compositionally biased region" description="Basic residues" evidence="1">
    <location>
        <begin position="14"/>
        <end position="29"/>
    </location>
</feature>
<dbReference type="Proteomes" id="UP000198341">
    <property type="component" value="Chromosome 2"/>
</dbReference>
<gene>
    <name evidence="3" type="ORF">Bathy02g02530</name>
</gene>
<feature type="transmembrane region" description="Helical" evidence="2">
    <location>
        <begin position="262"/>
        <end position="280"/>
    </location>
</feature>
<evidence type="ECO:0000313" key="3">
    <source>
        <dbReference type="EMBL" id="CCO15115.1"/>
    </source>
</evidence>
<keyword evidence="4" id="KW-1185">Reference proteome</keyword>
<dbReference type="RefSeq" id="XP_007514875.1">
    <property type="nucleotide sequence ID" value="XM_007514813.1"/>
</dbReference>
<keyword evidence="2" id="KW-0472">Membrane</keyword>
<evidence type="ECO:0000256" key="1">
    <source>
        <dbReference type="SAM" id="MobiDB-lite"/>
    </source>
</evidence>
<dbReference type="EMBL" id="FO082277">
    <property type="protein sequence ID" value="CCO15115.1"/>
    <property type="molecule type" value="Genomic_DNA"/>
</dbReference>
<proteinExistence type="predicted"/>
<organism evidence="3 4">
    <name type="scientific">Bathycoccus prasinos</name>
    <dbReference type="NCBI Taxonomy" id="41875"/>
    <lineage>
        <taxon>Eukaryota</taxon>
        <taxon>Viridiplantae</taxon>
        <taxon>Chlorophyta</taxon>
        <taxon>Mamiellophyceae</taxon>
        <taxon>Mamiellales</taxon>
        <taxon>Bathycoccaceae</taxon>
        <taxon>Bathycoccus</taxon>
    </lineage>
</organism>
<evidence type="ECO:0000256" key="2">
    <source>
        <dbReference type="SAM" id="Phobius"/>
    </source>
</evidence>
<accession>K8ERR4</accession>
<protein>
    <submittedName>
        <fullName evidence="3">Uncharacterized protein</fullName>
    </submittedName>
</protein>
<dbReference type="AlphaFoldDB" id="K8ERR4"/>
<dbReference type="GeneID" id="19017366"/>
<name>K8ERR4_9CHLO</name>
<reference evidence="3 4" key="1">
    <citation type="submission" date="2011-10" db="EMBL/GenBank/DDBJ databases">
        <authorList>
            <person name="Genoscope - CEA"/>
        </authorList>
    </citation>
    <scope>NUCLEOTIDE SEQUENCE [LARGE SCALE GENOMIC DNA]</scope>
    <source>
        <strain evidence="3 4">RCC 1105</strain>
    </source>
</reference>
<feature type="transmembrane region" description="Helical" evidence="2">
    <location>
        <begin position="222"/>
        <end position="242"/>
    </location>
</feature>
<evidence type="ECO:0000313" key="4">
    <source>
        <dbReference type="Proteomes" id="UP000198341"/>
    </source>
</evidence>
<feature type="transmembrane region" description="Helical" evidence="2">
    <location>
        <begin position="129"/>
        <end position="149"/>
    </location>
</feature>
<keyword evidence="2" id="KW-1133">Transmembrane helix</keyword>
<feature type="transmembrane region" description="Helical" evidence="2">
    <location>
        <begin position="191"/>
        <end position="210"/>
    </location>
</feature>